<keyword evidence="1" id="KW-1133">Transmembrane helix</keyword>
<dbReference type="Pfam" id="PF09608">
    <property type="entry name" value="Alph_Pro_TM"/>
    <property type="match status" value="1"/>
</dbReference>
<evidence type="ECO:0000313" key="3">
    <source>
        <dbReference type="EMBL" id="MFC6034240.1"/>
    </source>
</evidence>
<gene>
    <name evidence="3" type="ORF">ACFMB1_01720</name>
</gene>
<accession>A0ABW1KQS9</accession>
<feature type="transmembrane region" description="Helical" evidence="1">
    <location>
        <begin position="224"/>
        <end position="245"/>
    </location>
</feature>
<evidence type="ECO:0000313" key="4">
    <source>
        <dbReference type="Proteomes" id="UP001596116"/>
    </source>
</evidence>
<keyword evidence="1" id="KW-0472">Membrane</keyword>
<evidence type="ECO:0000256" key="1">
    <source>
        <dbReference type="SAM" id="Phobius"/>
    </source>
</evidence>
<feature type="chain" id="PRO_5045535712" evidence="2">
    <location>
        <begin position="18"/>
        <end position="247"/>
    </location>
</feature>
<comment type="caution">
    <text evidence="3">The sequence shown here is derived from an EMBL/GenBank/DDBJ whole genome shotgun (WGS) entry which is preliminary data.</text>
</comment>
<dbReference type="EMBL" id="JBHPON010000001">
    <property type="protein sequence ID" value="MFC6034240.1"/>
    <property type="molecule type" value="Genomic_DNA"/>
</dbReference>
<sequence>MRNVLLVLALMIAPAGAANIEVALTDDRVEVDTGFAGARLTLFGAITGLEDPASVDIISVIRGPQTRFQVRQMEKSNLIWTPGPAHIIERAPGLYLTYATRTIDDIAPLPVQDQYHLDADYLDIAVEAHAPADENNAGLYRSAFLSEAEELGLYGAHLGGIEFKKGALFTITARLPANTPVGEYEVAVYLFRDGELIGSDAAALAVNRVGLERRIYDFAHQRPVSYGIFCVALSLIAGWAASLAFRK</sequence>
<name>A0ABW1KQS9_9PROT</name>
<feature type="signal peptide" evidence="2">
    <location>
        <begin position="1"/>
        <end position="17"/>
    </location>
</feature>
<evidence type="ECO:0000256" key="2">
    <source>
        <dbReference type="SAM" id="SignalP"/>
    </source>
</evidence>
<keyword evidence="4" id="KW-1185">Reference proteome</keyword>
<dbReference type="InterPro" id="IPR019088">
    <property type="entry name" value="CHP02186-rel_TM"/>
</dbReference>
<reference evidence="3 4" key="1">
    <citation type="submission" date="2024-09" db="EMBL/GenBank/DDBJ databases">
        <authorList>
            <person name="Zhang Z.-H."/>
        </authorList>
    </citation>
    <scope>NUCLEOTIDE SEQUENCE [LARGE SCALE GENOMIC DNA]</scope>
    <source>
        <strain evidence="3 4">HHTR114</strain>
    </source>
</reference>
<keyword evidence="2" id="KW-0732">Signal</keyword>
<organism evidence="3 4">
    <name type="scientific">Hyphococcus aureus</name>
    <dbReference type="NCBI Taxonomy" id="2666033"/>
    <lineage>
        <taxon>Bacteria</taxon>
        <taxon>Pseudomonadati</taxon>
        <taxon>Pseudomonadota</taxon>
        <taxon>Alphaproteobacteria</taxon>
        <taxon>Parvularculales</taxon>
        <taxon>Parvularculaceae</taxon>
        <taxon>Hyphococcus</taxon>
    </lineage>
</organism>
<protein>
    <submittedName>
        <fullName evidence="3">TIGR02186 family protein</fullName>
    </submittedName>
</protein>
<dbReference type="RefSeq" id="WP_379880447.1">
    <property type="nucleotide sequence ID" value="NZ_JBHPON010000001.1"/>
</dbReference>
<keyword evidence="1" id="KW-0812">Transmembrane</keyword>
<dbReference type="Proteomes" id="UP001596116">
    <property type="component" value="Unassembled WGS sequence"/>
</dbReference>
<proteinExistence type="predicted"/>